<dbReference type="AlphaFoldDB" id="Q4TEV0"/>
<sequence>LEEVAIHNLALEEKLKVLTQNSISEEDRAAQMDQFLNDEELAMKENQLAGLRLKLSLLTGDIQTDQKQILEAKIAELSGDVEEKKKSAGALSSILKEAEVGRIAAATSCLPAGQALHGDSLPAERHPRSEEQDGEGREPQAGLSNAAEELMLVCDASEKELDKLVGVEQVPHTNTHTHTQAGRGLLTSHPGHQDTMVENNILKVEVRRVRDLLFGRLDTMYSLERRKLELLRTIREREDDILVFTKMLSQQLKSSEEHRQRLRLGVRSSGSGGGVG</sequence>
<comment type="caution">
    <text evidence="6">The sequence shown here is derived from an EMBL/GenBank/DDBJ whole genome shotgun (WGS) entry which is preliminary data.</text>
</comment>
<gene>
    <name evidence="6" type="ORF">GSTENG00002065001</name>
</gene>
<name>Q4TEV0_TETNG</name>
<proteinExistence type="inferred from homology"/>
<reference evidence="6" key="1">
    <citation type="journal article" date="2004" name="Nature">
        <title>Genome duplication in the teleost fish Tetraodon nigroviridis reveals the early vertebrate proto-karyotype.</title>
        <authorList>
            <person name="Jaillon O."/>
            <person name="Aury J.-M."/>
            <person name="Brunet F."/>
            <person name="Petit J.-L."/>
            <person name="Stange-Thomann N."/>
            <person name="Mauceli E."/>
            <person name="Bouneau L."/>
            <person name="Fischer C."/>
            <person name="Ozouf-Costaz C."/>
            <person name="Bernot A."/>
            <person name="Nicaud S."/>
            <person name="Jaffe D."/>
            <person name="Fisher S."/>
            <person name="Lutfalla G."/>
            <person name="Dossat C."/>
            <person name="Segurens B."/>
            <person name="Dasilva C."/>
            <person name="Salanoubat M."/>
            <person name="Levy M."/>
            <person name="Boudet N."/>
            <person name="Castellano S."/>
            <person name="Anthouard V."/>
            <person name="Jubin C."/>
            <person name="Castelli V."/>
            <person name="Katinka M."/>
            <person name="Vacherie B."/>
            <person name="Biemont C."/>
            <person name="Skalli Z."/>
            <person name="Cattolico L."/>
            <person name="Poulain J."/>
            <person name="De Berardinis V."/>
            <person name="Cruaud C."/>
            <person name="Duprat S."/>
            <person name="Brottier P."/>
            <person name="Coutanceau J.-P."/>
            <person name="Gouzy J."/>
            <person name="Parra G."/>
            <person name="Lardier G."/>
            <person name="Chapple C."/>
            <person name="McKernan K.J."/>
            <person name="McEwan P."/>
            <person name="Bosak S."/>
            <person name="Kellis M."/>
            <person name="Volff J.-N."/>
            <person name="Guigo R."/>
            <person name="Zody M.C."/>
            <person name="Mesirov J."/>
            <person name="Lindblad-Toh K."/>
            <person name="Birren B."/>
            <person name="Nusbaum C."/>
            <person name="Kahn D."/>
            <person name="Robinson-Rechavi M."/>
            <person name="Laudet V."/>
            <person name="Schachter V."/>
            <person name="Quetier F."/>
            <person name="Saurin W."/>
            <person name="Scarpelli C."/>
            <person name="Wincker P."/>
            <person name="Lander E.S."/>
            <person name="Weissenbach J."/>
            <person name="Roest Crollius H."/>
        </authorList>
    </citation>
    <scope>NUCLEOTIDE SEQUENCE [LARGE SCALE GENOMIC DNA]</scope>
</reference>
<dbReference type="KEGG" id="tng:GSTEN00002065G001"/>
<dbReference type="GO" id="GO:0060285">
    <property type="term" value="P:cilium-dependent cell motility"/>
    <property type="evidence" value="ECO:0007669"/>
    <property type="project" value="TreeGrafter"/>
</dbReference>
<dbReference type="PANTHER" id="PTHR18962:SF0">
    <property type="entry name" value="COILED-COIL DOMAIN-CONTAINING PROTEIN 39"/>
    <property type="match status" value="1"/>
</dbReference>
<accession>Q4TEV0</accession>
<organism evidence="6">
    <name type="scientific">Tetraodon nigroviridis</name>
    <name type="common">Spotted green pufferfish</name>
    <name type="synonym">Chelonodon nigroviridis</name>
    <dbReference type="NCBI Taxonomy" id="99883"/>
    <lineage>
        <taxon>Eukaryota</taxon>
        <taxon>Metazoa</taxon>
        <taxon>Chordata</taxon>
        <taxon>Craniata</taxon>
        <taxon>Vertebrata</taxon>
        <taxon>Euteleostomi</taxon>
        <taxon>Actinopterygii</taxon>
        <taxon>Neopterygii</taxon>
        <taxon>Teleostei</taxon>
        <taxon>Neoteleostei</taxon>
        <taxon>Acanthomorphata</taxon>
        <taxon>Eupercaria</taxon>
        <taxon>Tetraodontiformes</taxon>
        <taxon>Tetradontoidea</taxon>
        <taxon>Tetraodontidae</taxon>
        <taxon>Tetraodon</taxon>
    </lineage>
</organism>
<feature type="non-terminal residue" evidence="6">
    <location>
        <position position="276"/>
    </location>
</feature>
<dbReference type="OrthoDB" id="10259720at2759"/>
<protein>
    <recommendedName>
        <fullName evidence="2">Coiled-coil domain-containing protein 39</fullName>
    </recommendedName>
</protein>
<evidence type="ECO:0000256" key="1">
    <source>
        <dbReference type="ARBA" id="ARBA00005805"/>
    </source>
</evidence>
<evidence type="ECO:0000256" key="5">
    <source>
        <dbReference type="SAM" id="MobiDB-lite"/>
    </source>
</evidence>
<evidence type="ECO:0000256" key="2">
    <source>
        <dbReference type="ARBA" id="ARBA00016725"/>
    </source>
</evidence>
<evidence type="ECO:0000313" key="6">
    <source>
        <dbReference type="EMBL" id="CAF88582.1"/>
    </source>
</evidence>
<dbReference type="GO" id="GO:0005576">
    <property type="term" value="C:extracellular region"/>
    <property type="evidence" value="ECO:0007669"/>
    <property type="project" value="GOC"/>
</dbReference>
<dbReference type="EMBL" id="CAAE01005092">
    <property type="protein sequence ID" value="CAF88582.1"/>
    <property type="molecule type" value="Genomic_DNA"/>
</dbReference>
<evidence type="ECO:0000256" key="4">
    <source>
        <dbReference type="ARBA" id="ARBA00045182"/>
    </source>
</evidence>
<feature type="compositionally biased region" description="Basic and acidic residues" evidence="5">
    <location>
        <begin position="122"/>
        <end position="138"/>
    </location>
</feature>
<dbReference type="GO" id="GO:0005930">
    <property type="term" value="C:axoneme"/>
    <property type="evidence" value="ECO:0007669"/>
    <property type="project" value="InterPro"/>
</dbReference>
<reference evidence="6" key="2">
    <citation type="submission" date="2004-02" db="EMBL/GenBank/DDBJ databases">
        <authorList>
            <consortium name="Genoscope"/>
            <consortium name="Whitehead Institute Centre for Genome Research"/>
        </authorList>
    </citation>
    <scope>NUCLEOTIDE SEQUENCE</scope>
</reference>
<dbReference type="InterPro" id="IPR033290">
    <property type="entry name" value="CCDC39"/>
</dbReference>
<comment type="function">
    <text evidence="4">Required for assembly of dynein regulatory complex (DRC) and inner dynein arm (IDA) complexes, which are responsible for ciliary beat regulation, thereby playing a central role in motility in cilia and flagella. Probably acts together with CCDC40 to form a molecular ruler that determines the 96 nanometer (nm) repeat length and arrangements of components in cilia and flagella. Not required for outer dynein arm complexes assembly.</text>
</comment>
<feature type="region of interest" description="Disordered" evidence="5">
    <location>
        <begin position="114"/>
        <end position="140"/>
    </location>
</feature>
<dbReference type="GO" id="GO:0060287">
    <property type="term" value="P:epithelial cilium movement involved in determination of left/right asymmetry"/>
    <property type="evidence" value="ECO:0007669"/>
    <property type="project" value="TreeGrafter"/>
</dbReference>
<keyword evidence="3" id="KW-0175">Coiled coil</keyword>
<evidence type="ECO:0000256" key="3">
    <source>
        <dbReference type="ARBA" id="ARBA00023054"/>
    </source>
</evidence>
<comment type="similarity">
    <text evidence="1">Belongs to the CCDC39 family.</text>
</comment>
<dbReference type="PANTHER" id="PTHR18962">
    <property type="entry name" value="COILED-COIL DOMAIN-CONTAINING PROTEIN 39"/>
    <property type="match status" value="1"/>
</dbReference>
<dbReference type="GO" id="GO:0036159">
    <property type="term" value="P:inner dynein arm assembly"/>
    <property type="evidence" value="ECO:0007669"/>
    <property type="project" value="InterPro"/>
</dbReference>